<dbReference type="PANTHER" id="PTHR10534">
    <property type="entry name" value="PYRIDOXAL KINASE"/>
    <property type="match status" value="1"/>
</dbReference>
<evidence type="ECO:0000256" key="1">
    <source>
        <dbReference type="ARBA" id="ARBA00012104"/>
    </source>
</evidence>
<comment type="caution">
    <text evidence="7">The sequence shown here is derived from an EMBL/GenBank/DDBJ whole genome shotgun (WGS) entry which is preliminary data.</text>
</comment>
<keyword evidence="8" id="KW-1185">Reference proteome</keyword>
<dbReference type="EC" id="2.7.1.35" evidence="1"/>
<keyword evidence="4 7" id="KW-0418">Kinase</keyword>
<organism evidence="7 8">
    <name type="scientific">Limosilactobacillus alvi</name>
    <dbReference type="NCBI Taxonomy" id="990412"/>
    <lineage>
        <taxon>Bacteria</taxon>
        <taxon>Bacillati</taxon>
        <taxon>Bacillota</taxon>
        <taxon>Bacilli</taxon>
        <taxon>Lactobacillales</taxon>
        <taxon>Lactobacillaceae</taxon>
        <taxon>Limosilactobacillus</taxon>
    </lineage>
</organism>
<keyword evidence="5" id="KW-0067">ATP-binding</keyword>
<dbReference type="Proteomes" id="UP000776629">
    <property type="component" value="Unassembled WGS sequence"/>
</dbReference>
<dbReference type="InterPro" id="IPR004625">
    <property type="entry name" value="PyrdxlKinase"/>
</dbReference>
<protein>
    <recommendedName>
        <fullName evidence="1">pyridoxal kinase</fullName>
        <ecNumber evidence="1">2.7.1.35</ecNumber>
    </recommendedName>
</protein>
<gene>
    <name evidence="7" type="ORF">H5993_06460</name>
</gene>
<feature type="domain" description="Pyridoxamine kinase/Phosphomethylpyrimidine kinase" evidence="6">
    <location>
        <begin position="91"/>
        <end position="251"/>
    </location>
</feature>
<keyword evidence="2" id="KW-0808">Transferase</keyword>
<dbReference type="Gene3D" id="3.40.1190.20">
    <property type="match status" value="1"/>
</dbReference>
<accession>A0ABS2EPG5</accession>
<evidence type="ECO:0000256" key="3">
    <source>
        <dbReference type="ARBA" id="ARBA00022741"/>
    </source>
</evidence>
<sequence>MKRVLVIEDLASLNAISGSVAITLLNAMQLHPAWLPSTILSTQSEGFGEPVGLSTDEYCRNTLDHWRKLAVRFNGLLVGYAPSQFLDWLPSELTKLQPTNCLIDPVLGDDGQLYPTVDTSVIVRMQQLLPLATVITPNWTELGFLVGENWEDEPNQAVLIHSAQEILRENPNLAVAITGVHLKNEIGVLFVAKGEVKFFGSPQVPGHFYGTGDVFSALLLGYLVQGQPLRNAVKAAQSGVSIAVSASVKLSGQERLDGLNLQPLLEKIVKGEISFEK</sequence>
<dbReference type="EMBL" id="JACJJQ010000028">
    <property type="protein sequence ID" value="MBM6754397.1"/>
    <property type="molecule type" value="Genomic_DNA"/>
</dbReference>
<dbReference type="Pfam" id="PF08543">
    <property type="entry name" value="Phos_pyr_kin"/>
    <property type="match status" value="1"/>
</dbReference>
<evidence type="ECO:0000256" key="5">
    <source>
        <dbReference type="ARBA" id="ARBA00022840"/>
    </source>
</evidence>
<evidence type="ECO:0000256" key="2">
    <source>
        <dbReference type="ARBA" id="ARBA00022679"/>
    </source>
</evidence>
<dbReference type="InterPro" id="IPR029056">
    <property type="entry name" value="Ribokinase-like"/>
</dbReference>
<evidence type="ECO:0000259" key="6">
    <source>
        <dbReference type="Pfam" id="PF08543"/>
    </source>
</evidence>
<proteinExistence type="predicted"/>
<evidence type="ECO:0000313" key="7">
    <source>
        <dbReference type="EMBL" id="MBM6754397.1"/>
    </source>
</evidence>
<reference evidence="7 8" key="1">
    <citation type="journal article" date="2021" name="Sci. Rep.">
        <title>The distribution of antibiotic resistance genes in chicken gut microbiota commensals.</title>
        <authorList>
            <person name="Juricova H."/>
            <person name="Matiasovicova J."/>
            <person name="Kubasova T."/>
            <person name="Cejkova D."/>
            <person name="Rychlik I."/>
        </authorList>
    </citation>
    <scope>NUCLEOTIDE SEQUENCE [LARGE SCALE GENOMIC DNA]</scope>
    <source>
        <strain evidence="7 8">An810</strain>
    </source>
</reference>
<dbReference type="InterPro" id="IPR013749">
    <property type="entry name" value="PM/HMP-P_kinase-1"/>
</dbReference>
<name>A0ABS2EPG5_9LACO</name>
<evidence type="ECO:0000256" key="4">
    <source>
        <dbReference type="ARBA" id="ARBA00022777"/>
    </source>
</evidence>
<dbReference type="GO" id="GO:0016301">
    <property type="term" value="F:kinase activity"/>
    <property type="evidence" value="ECO:0007669"/>
    <property type="project" value="UniProtKB-KW"/>
</dbReference>
<dbReference type="RefSeq" id="WP_204776700.1">
    <property type="nucleotide sequence ID" value="NZ_JACJJQ010000028.1"/>
</dbReference>
<dbReference type="SUPFAM" id="SSF53613">
    <property type="entry name" value="Ribokinase-like"/>
    <property type="match status" value="1"/>
</dbReference>
<dbReference type="PANTHER" id="PTHR10534:SF2">
    <property type="entry name" value="PYRIDOXAL KINASE"/>
    <property type="match status" value="1"/>
</dbReference>
<evidence type="ECO:0000313" key="8">
    <source>
        <dbReference type="Proteomes" id="UP000776629"/>
    </source>
</evidence>
<keyword evidence="3" id="KW-0547">Nucleotide-binding</keyword>